<name>A0A2S0N7F3_9HYPH</name>
<dbReference type="Proteomes" id="UP000237889">
    <property type="component" value="Chromosome"/>
</dbReference>
<dbReference type="Gene3D" id="1.20.1250.20">
    <property type="entry name" value="MFS general substrate transporter like domains"/>
    <property type="match status" value="1"/>
</dbReference>
<keyword evidence="9" id="KW-1185">Reference proteome</keyword>
<keyword evidence="4 6" id="KW-1133">Transmembrane helix</keyword>
<feature type="transmembrane region" description="Helical" evidence="6">
    <location>
        <begin position="103"/>
        <end position="125"/>
    </location>
</feature>
<protein>
    <submittedName>
        <fullName evidence="8">MFS transporter</fullName>
    </submittedName>
</protein>
<feature type="transmembrane region" description="Helical" evidence="6">
    <location>
        <begin position="169"/>
        <end position="190"/>
    </location>
</feature>
<reference evidence="8 9" key="1">
    <citation type="submission" date="2018-03" db="EMBL/GenBank/DDBJ databases">
        <title>Genome sequencing of Phreatobacter sp.</title>
        <authorList>
            <person name="Kim S.-J."/>
            <person name="Heo J."/>
            <person name="Kwon S.-W."/>
        </authorList>
    </citation>
    <scope>NUCLEOTIDE SEQUENCE [LARGE SCALE GENOMIC DNA]</scope>
    <source>
        <strain evidence="8 9">S-12</strain>
    </source>
</reference>
<sequence>MTETTSPSPFARLLATAGFVQAADQIALAALPVTAVLVLGAGPGLVGVLVAAQTAAWLLVSLPAGVIVDRLPRRTVLLAALTLSFAGALAALAAAALGQVALLGAAAFLSAAGTVTFVLVQIGLVPEIVAPADLPRANARIELMRAMASTAAPFLVGFLATRVSPLAGYPLAALLALAALLCAATLHFAARPTPATKPALFTAIAEGARFVVADPLLRAIGLCAVFWNFAFVALIAVFVPFALTRLGTDAAGAGLAQGINGLGMIAGAAVAPFVFARVQPRAVLLFGPVSSALGAVLMALSPSFGGLAMAALAFGLIGFGPMLWLVMQTSVRQIVTPPALMGRVTATIQVAIYGVRPLGALAGGGVAAMFGLDAALGLVAAAFAASALVSLASPLARLATMPHRAGAAGAL</sequence>
<gene>
    <name evidence="8" type="ORF">C6569_02880</name>
</gene>
<dbReference type="EMBL" id="CP027668">
    <property type="protein sequence ID" value="AVO44092.1"/>
    <property type="molecule type" value="Genomic_DNA"/>
</dbReference>
<organism evidence="8 9">
    <name type="scientific">Phreatobacter cathodiphilus</name>
    <dbReference type="NCBI Taxonomy" id="1868589"/>
    <lineage>
        <taxon>Bacteria</taxon>
        <taxon>Pseudomonadati</taxon>
        <taxon>Pseudomonadota</taxon>
        <taxon>Alphaproteobacteria</taxon>
        <taxon>Hyphomicrobiales</taxon>
        <taxon>Phreatobacteraceae</taxon>
        <taxon>Phreatobacter</taxon>
    </lineage>
</organism>
<feature type="transmembrane region" description="Helical" evidence="6">
    <location>
        <begin position="45"/>
        <end position="68"/>
    </location>
</feature>
<evidence type="ECO:0000313" key="8">
    <source>
        <dbReference type="EMBL" id="AVO44092.1"/>
    </source>
</evidence>
<dbReference type="PANTHER" id="PTHR23513:SF6">
    <property type="entry name" value="MAJOR FACILITATOR SUPERFAMILY ASSOCIATED DOMAIN-CONTAINING PROTEIN"/>
    <property type="match status" value="1"/>
</dbReference>
<evidence type="ECO:0000259" key="7">
    <source>
        <dbReference type="PROSITE" id="PS50850"/>
    </source>
</evidence>
<dbReference type="InterPro" id="IPR036259">
    <property type="entry name" value="MFS_trans_sf"/>
</dbReference>
<feature type="transmembrane region" description="Helical" evidence="6">
    <location>
        <begin position="75"/>
        <end position="97"/>
    </location>
</feature>
<feature type="transmembrane region" description="Helical" evidence="6">
    <location>
        <begin position="282"/>
        <end position="301"/>
    </location>
</feature>
<dbReference type="AlphaFoldDB" id="A0A2S0N7F3"/>
<feature type="domain" description="Major facilitator superfamily (MFS) profile" evidence="7">
    <location>
        <begin position="10"/>
        <end position="405"/>
    </location>
</feature>
<dbReference type="SUPFAM" id="SSF103473">
    <property type="entry name" value="MFS general substrate transporter"/>
    <property type="match status" value="1"/>
</dbReference>
<keyword evidence="2" id="KW-1003">Cell membrane</keyword>
<dbReference type="PANTHER" id="PTHR23513">
    <property type="entry name" value="INTEGRAL MEMBRANE EFFLUX PROTEIN-RELATED"/>
    <property type="match status" value="1"/>
</dbReference>
<dbReference type="InterPro" id="IPR020846">
    <property type="entry name" value="MFS_dom"/>
</dbReference>
<dbReference type="RefSeq" id="WP_106747422.1">
    <property type="nucleotide sequence ID" value="NZ_CP027668.1"/>
</dbReference>
<evidence type="ECO:0000256" key="3">
    <source>
        <dbReference type="ARBA" id="ARBA00022692"/>
    </source>
</evidence>
<evidence type="ECO:0000256" key="6">
    <source>
        <dbReference type="SAM" id="Phobius"/>
    </source>
</evidence>
<feature type="transmembrane region" description="Helical" evidence="6">
    <location>
        <begin position="146"/>
        <end position="163"/>
    </location>
</feature>
<evidence type="ECO:0000256" key="5">
    <source>
        <dbReference type="ARBA" id="ARBA00023136"/>
    </source>
</evidence>
<dbReference type="KEGG" id="phr:C6569_02880"/>
<evidence type="ECO:0000256" key="1">
    <source>
        <dbReference type="ARBA" id="ARBA00004651"/>
    </source>
</evidence>
<proteinExistence type="predicted"/>
<evidence type="ECO:0000256" key="4">
    <source>
        <dbReference type="ARBA" id="ARBA00022989"/>
    </source>
</evidence>
<keyword evidence="3 6" id="KW-0812">Transmembrane</keyword>
<feature type="transmembrane region" description="Helical" evidence="6">
    <location>
        <begin position="348"/>
        <end position="370"/>
    </location>
</feature>
<keyword evidence="5 6" id="KW-0472">Membrane</keyword>
<dbReference type="GO" id="GO:0005886">
    <property type="term" value="C:plasma membrane"/>
    <property type="evidence" value="ECO:0007669"/>
    <property type="project" value="UniProtKB-SubCell"/>
</dbReference>
<comment type="subcellular location">
    <subcellularLocation>
        <location evidence="1">Cell membrane</location>
        <topology evidence="1">Multi-pass membrane protein</topology>
    </subcellularLocation>
</comment>
<evidence type="ECO:0000256" key="2">
    <source>
        <dbReference type="ARBA" id="ARBA00022475"/>
    </source>
</evidence>
<feature type="transmembrane region" description="Helical" evidence="6">
    <location>
        <begin position="219"/>
        <end position="243"/>
    </location>
</feature>
<dbReference type="GO" id="GO:0022857">
    <property type="term" value="F:transmembrane transporter activity"/>
    <property type="evidence" value="ECO:0007669"/>
    <property type="project" value="InterPro"/>
</dbReference>
<feature type="transmembrane region" description="Helical" evidence="6">
    <location>
        <begin position="255"/>
        <end position="275"/>
    </location>
</feature>
<feature type="transmembrane region" description="Helical" evidence="6">
    <location>
        <begin position="376"/>
        <end position="396"/>
    </location>
</feature>
<accession>A0A2S0N7F3</accession>
<dbReference type="Pfam" id="PF07690">
    <property type="entry name" value="MFS_1"/>
    <property type="match status" value="1"/>
</dbReference>
<evidence type="ECO:0000313" key="9">
    <source>
        <dbReference type="Proteomes" id="UP000237889"/>
    </source>
</evidence>
<feature type="transmembrane region" description="Helical" evidence="6">
    <location>
        <begin position="307"/>
        <end position="327"/>
    </location>
</feature>
<dbReference type="PROSITE" id="PS50850">
    <property type="entry name" value="MFS"/>
    <property type="match status" value="1"/>
</dbReference>
<dbReference type="InterPro" id="IPR011701">
    <property type="entry name" value="MFS"/>
</dbReference>
<dbReference type="OrthoDB" id="145388at2"/>